<dbReference type="OrthoDB" id="3564142at2759"/>
<dbReference type="EMBL" id="PQXN01000113">
    <property type="protein sequence ID" value="TGO54066.1"/>
    <property type="molecule type" value="Genomic_DNA"/>
</dbReference>
<dbReference type="AlphaFoldDB" id="A0A4Z1HYC0"/>
<gene>
    <name evidence="2" type="ORF">BCON_0113g00260</name>
</gene>
<feature type="compositionally biased region" description="Polar residues" evidence="1">
    <location>
        <begin position="106"/>
        <end position="128"/>
    </location>
</feature>
<sequence>MTLPSAEQTFPTALSRDADSWLSNPEFMGASHVSSNDLDDLMQDVPNLTFLNDPIESGTRFIPHFVHGLHATQLEPGQDSYQALAPVQPPPNHVSSFNKKAKPKSNACTPATDTHLSSATNRVKGSAA</sequence>
<evidence type="ECO:0000313" key="2">
    <source>
        <dbReference type="EMBL" id="TGO54066.1"/>
    </source>
</evidence>
<evidence type="ECO:0000256" key="1">
    <source>
        <dbReference type="SAM" id="MobiDB-lite"/>
    </source>
</evidence>
<accession>A0A4Z1HYC0</accession>
<keyword evidence="3" id="KW-1185">Reference proteome</keyword>
<dbReference type="Proteomes" id="UP000297527">
    <property type="component" value="Unassembled WGS sequence"/>
</dbReference>
<reference evidence="2 3" key="1">
    <citation type="submission" date="2017-12" db="EMBL/GenBank/DDBJ databases">
        <title>Comparative genomics of Botrytis spp.</title>
        <authorList>
            <person name="Valero-Jimenez C.A."/>
            <person name="Tapia P."/>
            <person name="Veloso J."/>
            <person name="Silva-Moreno E."/>
            <person name="Staats M."/>
            <person name="Valdes J.H."/>
            <person name="Van Kan J.A.L."/>
        </authorList>
    </citation>
    <scope>NUCLEOTIDE SEQUENCE [LARGE SCALE GENOMIC DNA]</scope>
    <source>
        <strain evidence="2 3">MUCL11595</strain>
    </source>
</reference>
<name>A0A4Z1HYC0_9HELO</name>
<feature type="region of interest" description="Disordered" evidence="1">
    <location>
        <begin position="87"/>
        <end position="128"/>
    </location>
</feature>
<comment type="caution">
    <text evidence="2">The sequence shown here is derived from an EMBL/GenBank/DDBJ whole genome shotgun (WGS) entry which is preliminary data.</text>
</comment>
<proteinExistence type="predicted"/>
<protein>
    <submittedName>
        <fullName evidence="2">Uncharacterized protein</fullName>
    </submittedName>
</protein>
<organism evidence="2 3">
    <name type="scientific">Botryotinia convoluta</name>
    <dbReference type="NCBI Taxonomy" id="54673"/>
    <lineage>
        <taxon>Eukaryota</taxon>
        <taxon>Fungi</taxon>
        <taxon>Dikarya</taxon>
        <taxon>Ascomycota</taxon>
        <taxon>Pezizomycotina</taxon>
        <taxon>Leotiomycetes</taxon>
        <taxon>Helotiales</taxon>
        <taxon>Sclerotiniaceae</taxon>
        <taxon>Botryotinia</taxon>
    </lineage>
</organism>
<evidence type="ECO:0000313" key="3">
    <source>
        <dbReference type="Proteomes" id="UP000297527"/>
    </source>
</evidence>